<comment type="similarity">
    <text evidence="1 7">Belongs to the GcvT family.</text>
</comment>
<organism evidence="11 12">
    <name type="scientific">Tenuifilum thalassicum</name>
    <dbReference type="NCBI Taxonomy" id="2590900"/>
    <lineage>
        <taxon>Bacteria</taxon>
        <taxon>Pseudomonadati</taxon>
        <taxon>Bacteroidota</taxon>
        <taxon>Bacteroidia</taxon>
        <taxon>Bacteroidales</taxon>
        <taxon>Tenuifilaceae</taxon>
        <taxon>Tenuifilum</taxon>
    </lineage>
</organism>
<sequence length="369" mass="41173">MKNTAFTKYHIELGARMAPFAGYNMPIEYTGINDEHITVREKVGVFDVSHMGEIWVKGPKALDFLQTVTSNDVSALFDGKVQYSCFPNDKGGIVDDLLVYRINEETYLLVVNAANIEKDWNWLCKQGEKFGLTPGKELYNASDEFAQLAVQGPLALKAMQKLTSENVVDMEYYTFKKIPFAGIKEVIFSTTGYTGAGGCEIYCANEDADKLWKAVFEAGAEFGIKPIGLGARDTLRLESGFCLYGNDINDTTSAIEAGLGWITKFVPGKNFISRDIWEKHKTEGTERRLKGFVMIDRGIPRQHYLIYDADGNEIGEVTSGTMSPISKRGIGMGYVKKGFWKEGTEIFIGIRDKKLKAKIVKPPFHLAEV</sequence>
<dbReference type="Gene3D" id="3.30.70.1400">
    <property type="entry name" value="Aminomethyltransferase beta-barrel domains"/>
    <property type="match status" value="1"/>
</dbReference>
<dbReference type="InterPro" id="IPR022903">
    <property type="entry name" value="GcvT_bac"/>
</dbReference>
<dbReference type="Gene3D" id="2.40.30.110">
    <property type="entry name" value="Aminomethyltransferase beta-barrel domains"/>
    <property type="match status" value="1"/>
</dbReference>
<evidence type="ECO:0000313" key="12">
    <source>
        <dbReference type="Proteomes" id="UP000500961"/>
    </source>
</evidence>
<dbReference type="InterPro" id="IPR006222">
    <property type="entry name" value="GCVT_N"/>
</dbReference>
<feature type="binding site" evidence="8">
    <location>
        <position position="200"/>
    </location>
    <ligand>
        <name>substrate</name>
    </ligand>
</feature>
<dbReference type="GO" id="GO:0019464">
    <property type="term" value="P:glycine decarboxylation via glycine cleavage system"/>
    <property type="evidence" value="ECO:0007669"/>
    <property type="project" value="UniProtKB-UniRule"/>
</dbReference>
<dbReference type="EMBL" id="CP041345">
    <property type="protein sequence ID" value="QKG80505.1"/>
    <property type="molecule type" value="Genomic_DNA"/>
</dbReference>
<gene>
    <name evidence="7 11" type="primary">gcvT</name>
    <name evidence="11" type="ORF">FHG85_09575</name>
</gene>
<evidence type="ECO:0000256" key="6">
    <source>
        <dbReference type="ARBA" id="ARBA00047665"/>
    </source>
</evidence>
<dbReference type="SUPFAM" id="SSF101790">
    <property type="entry name" value="Aminomethyltransferase beta-barrel domain"/>
    <property type="match status" value="1"/>
</dbReference>
<dbReference type="PANTHER" id="PTHR43757:SF2">
    <property type="entry name" value="AMINOMETHYLTRANSFERASE, MITOCHONDRIAL"/>
    <property type="match status" value="1"/>
</dbReference>
<dbReference type="InterPro" id="IPR028896">
    <property type="entry name" value="GcvT/YgfZ/DmdA"/>
</dbReference>
<dbReference type="GO" id="GO:0008168">
    <property type="term" value="F:methyltransferase activity"/>
    <property type="evidence" value="ECO:0007669"/>
    <property type="project" value="UniProtKB-KW"/>
</dbReference>
<evidence type="ECO:0000259" key="9">
    <source>
        <dbReference type="Pfam" id="PF01571"/>
    </source>
</evidence>
<dbReference type="KEGG" id="ttz:FHG85_09575"/>
<dbReference type="FunFam" id="3.30.70.1400:FF:000001">
    <property type="entry name" value="Aminomethyltransferase"/>
    <property type="match status" value="1"/>
</dbReference>
<dbReference type="HAMAP" id="MF_00259">
    <property type="entry name" value="GcvT"/>
    <property type="match status" value="1"/>
</dbReference>
<feature type="domain" description="GCVT N-terminal" evidence="9">
    <location>
        <begin position="7"/>
        <end position="265"/>
    </location>
</feature>
<dbReference type="FunFam" id="2.40.30.110:FF:000003">
    <property type="entry name" value="Aminomethyltransferase"/>
    <property type="match status" value="1"/>
</dbReference>
<evidence type="ECO:0000256" key="7">
    <source>
        <dbReference type="HAMAP-Rule" id="MF_00259"/>
    </source>
</evidence>
<dbReference type="GO" id="GO:0004047">
    <property type="term" value="F:aminomethyltransferase activity"/>
    <property type="evidence" value="ECO:0007669"/>
    <property type="project" value="UniProtKB-UniRule"/>
</dbReference>
<evidence type="ECO:0000256" key="2">
    <source>
        <dbReference type="ARBA" id="ARBA00012616"/>
    </source>
</evidence>
<proteinExistence type="inferred from homology"/>
<dbReference type="AlphaFoldDB" id="A0A7D4CS23"/>
<keyword evidence="3 7" id="KW-0032">Aminotransferase</keyword>
<dbReference type="RefSeq" id="WP_173075278.1">
    <property type="nucleotide sequence ID" value="NZ_CP041345.1"/>
</dbReference>
<name>A0A7D4CS23_9BACT</name>
<dbReference type="Gene3D" id="4.10.1250.10">
    <property type="entry name" value="Aminomethyltransferase fragment"/>
    <property type="match status" value="1"/>
</dbReference>
<comment type="subunit">
    <text evidence="7">The glycine cleavage system is composed of four proteins: P, T, L and H.</text>
</comment>
<comment type="function">
    <text evidence="7">The glycine cleavage system catalyzes the degradation of glycine.</text>
</comment>
<evidence type="ECO:0000256" key="1">
    <source>
        <dbReference type="ARBA" id="ARBA00008609"/>
    </source>
</evidence>
<dbReference type="Pfam" id="PF01571">
    <property type="entry name" value="GCV_T"/>
    <property type="match status" value="1"/>
</dbReference>
<comment type="catalytic activity">
    <reaction evidence="6 7">
        <text>N(6)-[(R)-S(8)-aminomethyldihydrolipoyl]-L-lysyl-[protein] + (6S)-5,6,7,8-tetrahydrofolate = N(6)-[(R)-dihydrolipoyl]-L-lysyl-[protein] + (6R)-5,10-methylene-5,6,7,8-tetrahydrofolate + NH4(+)</text>
        <dbReference type="Rhea" id="RHEA:16945"/>
        <dbReference type="Rhea" id="RHEA-COMP:10475"/>
        <dbReference type="Rhea" id="RHEA-COMP:10492"/>
        <dbReference type="ChEBI" id="CHEBI:15636"/>
        <dbReference type="ChEBI" id="CHEBI:28938"/>
        <dbReference type="ChEBI" id="CHEBI:57453"/>
        <dbReference type="ChEBI" id="CHEBI:83100"/>
        <dbReference type="ChEBI" id="CHEBI:83143"/>
        <dbReference type="EC" id="2.1.2.10"/>
    </reaction>
</comment>
<dbReference type="InterPro" id="IPR029043">
    <property type="entry name" value="GcvT/YgfZ_C"/>
</dbReference>
<dbReference type="NCBIfam" id="TIGR00528">
    <property type="entry name" value="gcvT"/>
    <property type="match status" value="1"/>
</dbReference>
<evidence type="ECO:0000313" key="11">
    <source>
        <dbReference type="EMBL" id="QKG80505.1"/>
    </source>
</evidence>
<evidence type="ECO:0000256" key="3">
    <source>
        <dbReference type="ARBA" id="ARBA00022576"/>
    </source>
</evidence>
<accession>A0A7D4CS23</accession>
<protein>
    <recommendedName>
        <fullName evidence="2 7">Aminomethyltransferase</fullName>
        <ecNumber evidence="2 7">2.1.2.10</ecNumber>
    </recommendedName>
    <alternativeName>
        <fullName evidence="5 7">Glycine cleavage system T protein</fullName>
    </alternativeName>
</protein>
<reference evidence="11 12" key="1">
    <citation type="submission" date="2019-07" db="EMBL/GenBank/DDBJ databases">
        <title>Thalassofilum flectens gen. nov., sp. nov., a novel moderate thermophilic anaerobe from a shallow sea hot spring in Kunashir Island (Russia), representing a new family in the order Bacteroidales, and proposal of Thalassofilacea fam. nov.</title>
        <authorList>
            <person name="Kochetkova T.V."/>
            <person name="Podosokorskaya O.A."/>
            <person name="Novikov A."/>
            <person name="Elcheninov A.G."/>
            <person name="Toshchakov S.V."/>
            <person name="Kublanov I.V."/>
        </authorList>
    </citation>
    <scope>NUCLEOTIDE SEQUENCE [LARGE SCALE GENOMIC DNA]</scope>
    <source>
        <strain evidence="11 12">38-H</strain>
    </source>
</reference>
<dbReference type="GO" id="GO:0008483">
    <property type="term" value="F:transaminase activity"/>
    <property type="evidence" value="ECO:0007669"/>
    <property type="project" value="UniProtKB-KW"/>
</dbReference>
<dbReference type="PANTHER" id="PTHR43757">
    <property type="entry name" value="AMINOMETHYLTRANSFERASE"/>
    <property type="match status" value="1"/>
</dbReference>
<dbReference type="EC" id="2.1.2.10" evidence="2 7"/>
<dbReference type="Gene3D" id="3.30.1360.120">
    <property type="entry name" value="Probable tRNA modification gtpase trme, domain 1"/>
    <property type="match status" value="1"/>
</dbReference>
<keyword evidence="11" id="KW-0489">Methyltransferase</keyword>
<evidence type="ECO:0000259" key="10">
    <source>
        <dbReference type="Pfam" id="PF08669"/>
    </source>
</evidence>
<dbReference type="GO" id="GO:0032259">
    <property type="term" value="P:methylation"/>
    <property type="evidence" value="ECO:0007669"/>
    <property type="project" value="UniProtKB-KW"/>
</dbReference>
<dbReference type="GO" id="GO:0005960">
    <property type="term" value="C:glycine cleavage complex"/>
    <property type="evidence" value="ECO:0007669"/>
    <property type="project" value="InterPro"/>
</dbReference>
<evidence type="ECO:0000256" key="5">
    <source>
        <dbReference type="ARBA" id="ARBA00031395"/>
    </source>
</evidence>
<evidence type="ECO:0000256" key="8">
    <source>
        <dbReference type="PIRSR" id="PIRSR006487-1"/>
    </source>
</evidence>
<dbReference type="NCBIfam" id="NF001567">
    <property type="entry name" value="PRK00389.1"/>
    <property type="match status" value="1"/>
</dbReference>
<dbReference type="Proteomes" id="UP000500961">
    <property type="component" value="Chromosome"/>
</dbReference>
<dbReference type="InterPro" id="IPR013977">
    <property type="entry name" value="GcvT_C"/>
</dbReference>
<dbReference type="SUPFAM" id="SSF103025">
    <property type="entry name" value="Folate-binding domain"/>
    <property type="match status" value="1"/>
</dbReference>
<keyword evidence="4 7" id="KW-0808">Transferase</keyword>
<keyword evidence="12" id="KW-1185">Reference proteome</keyword>
<dbReference type="Pfam" id="PF08669">
    <property type="entry name" value="GCV_T_C"/>
    <property type="match status" value="1"/>
</dbReference>
<dbReference type="GO" id="GO:0005829">
    <property type="term" value="C:cytosol"/>
    <property type="evidence" value="ECO:0007669"/>
    <property type="project" value="TreeGrafter"/>
</dbReference>
<evidence type="ECO:0000256" key="4">
    <source>
        <dbReference type="ARBA" id="ARBA00022679"/>
    </source>
</evidence>
<feature type="domain" description="Aminomethyltransferase C-terminal" evidence="10">
    <location>
        <begin position="287"/>
        <end position="364"/>
    </location>
</feature>
<dbReference type="InterPro" id="IPR027266">
    <property type="entry name" value="TrmE/GcvT-like"/>
</dbReference>
<dbReference type="InterPro" id="IPR006223">
    <property type="entry name" value="GcvT"/>
</dbReference>
<dbReference type="PIRSF" id="PIRSF006487">
    <property type="entry name" value="GcvT"/>
    <property type="match status" value="1"/>
</dbReference>